<dbReference type="AlphaFoldDB" id="W5T5D5"/>
<organism evidence="1">
    <name type="scientific">Borrelia hermsii MTW</name>
    <dbReference type="NCBI Taxonomy" id="1313291"/>
    <lineage>
        <taxon>Bacteria</taxon>
        <taxon>Pseudomonadati</taxon>
        <taxon>Spirochaetota</taxon>
        <taxon>Spirochaetia</taxon>
        <taxon>Spirochaetales</taxon>
        <taxon>Borreliaceae</taxon>
        <taxon>Borrelia</taxon>
    </lineage>
</organism>
<sequence length="272" mass="30948">MIVKRRDFMERFGMVLCMLVLVLGCTADGKVRDAVSMRDGRAKGFSRMSMLVPFLQKTRSKACDDLKSLVEHFKEQLLEEHLSDINGIPYLIDDNSDFIVRELADYGMVPKNTKSHDVYIALGHDRGIVKALKSILSQFTWKVWANEGDRDARIVSLLLFNLEQVVYYTNSLCNSLSDEKLNEIRTSGAATVENITQITYYLFAFMQARDELIEDFKKVISGAALVRGNRLEMESELKKIVNDGKIKEKIGSMYSLLRDIDNLVDLITKVVS</sequence>
<geneLocation type="plasmid" evidence="1">
    <name>unnamed</name>
</geneLocation>
<protein>
    <recommendedName>
        <fullName evidence="2">Lipoprotein</fullName>
    </recommendedName>
</protein>
<reference evidence="1" key="1">
    <citation type="submission" date="2013-04" db="EMBL/GenBank/DDBJ databases">
        <title>Comparative Genomics of Relapsing Fever Spirochetes.</title>
        <authorList>
            <person name="Schwan T.G."/>
            <person name="Raffel S.J."/>
            <person name="Porcella S.F."/>
            <person name="Martens C.A."/>
            <person name="Bruno D.P."/>
            <person name="Ricklefs S.M."/>
            <person name="Barbian K.B."/>
        </authorList>
    </citation>
    <scope>NUCLEOTIDE SEQUENCE</scope>
    <source>
        <strain evidence="1">MTW</strain>
        <plasmid evidence="1">unnamed</plasmid>
    </source>
</reference>
<accession>W5T5D5</accession>
<proteinExistence type="predicted"/>
<keyword evidence="1" id="KW-0614">Plasmid</keyword>
<dbReference type="PROSITE" id="PS51257">
    <property type="entry name" value="PROKAR_LIPOPROTEIN"/>
    <property type="match status" value="1"/>
</dbReference>
<evidence type="ECO:0008006" key="2">
    <source>
        <dbReference type="Google" id="ProtNLM"/>
    </source>
</evidence>
<evidence type="ECO:0000313" key="1">
    <source>
        <dbReference type="EMBL" id="AHH14550.1"/>
    </source>
</evidence>
<gene>
    <name evidence="1" type="ORF">BHW_0024400</name>
</gene>
<dbReference type="HOGENOM" id="CLU_081504_0_0_12"/>
<name>W5T5D5_BORHE</name>
<dbReference type="EMBL" id="CP005690">
    <property type="protein sequence ID" value="AHH14550.1"/>
    <property type="molecule type" value="Genomic_DNA"/>
</dbReference>